<dbReference type="PANTHER" id="PTHR21109:SF0">
    <property type="entry name" value="SMALL RIBOSOMAL SUBUNIT PROTEIN BS21M"/>
    <property type="match status" value="1"/>
</dbReference>
<dbReference type="PANTHER" id="PTHR21109">
    <property type="entry name" value="MITOCHONDRIAL 28S RIBOSOMAL PROTEIN S21"/>
    <property type="match status" value="1"/>
</dbReference>
<keyword evidence="3" id="KW-0687">Ribonucleoprotein</keyword>
<organism evidence="4 5">
    <name type="scientific">Angiostrongylus cantonensis</name>
    <name type="common">Rat lungworm</name>
    <dbReference type="NCBI Taxonomy" id="6313"/>
    <lineage>
        <taxon>Eukaryota</taxon>
        <taxon>Metazoa</taxon>
        <taxon>Ecdysozoa</taxon>
        <taxon>Nematoda</taxon>
        <taxon>Chromadorea</taxon>
        <taxon>Rhabditida</taxon>
        <taxon>Rhabditina</taxon>
        <taxon>Rhabditomorpha</taxon>
        <taxon>Strongyloidea</taxon>
        <taxon>Metastrongylidae</taxon>
        <taxon>Angiostrongylus</taxon>
    </lineage>
</organism>
<keyword evidence="2" id="KW-0689">Ribosomal protein</keyword>
<dbReference type="GO" id="GO:0003735">
    <property type="term" value="F:structural constituent of ribosome"/>
    <property type="evidence" value="ECO:0007669"/>
    <property type="project" value="InterPro"/>
</dbReference>
<evidence type="ECO:0000256" key="2">
    <source>
        <dbReference type="ARBA" id="ARBA00022980"/>
    </source>
</evidence>
<protein>
    <submittedName>
        <fullName evidence="5">Ribosomal protein S21</fullName>
    </submittedName>
</protein>
<dbReference type="AlphaFoldDB" id="A0A0K0DB46"/>
<dbReference type="GO" id="GO:1990904">
    <property type="term" value="C:ribonucleoprotein complex"/>
    <property type="evidence" value="ECO:0007669"/>
    <property type="project" value="UniProtKB-KW"/>
</dbReference>
<name>A0A0K0DB46_ANGCA</name>
<dbReference type="Pfam" id="PF01165">
    <property type="entry name" value="Ribosomal_S21"/>
    <property type="match status" value="1"/>
</dbReference>
<accession>A0A0K0DB46</accession>
<dbReference type="NCBIfam" id="TIGR00030">
    <property type="entry name" value="S21p"/>
    <property type="match status" value="1"/>
</dbReference>
<reference evidence="4" key="1">
    <citation type="submission" date="2012-09" db="EMBL/GenBank/DDBJ databases">
        <authorList>
            <person name="Martin A.A."/>
        </authorList>
    </citation>
    <scope>NUCLEOTIDE SEQUENCE</scope>
</reference>
<sequence>MVRRWRGTLTQPFAVKLFDGRKIFNVYVTRTVVGIWNAHPRFATRTVLVKNNDVDSAFSLLNRLMDAEGLLKIIRRTQYYQKPYMQRNQLSIEASSAIFNEDMNRKMQFLMRKNRPDAFPGQITS</sequence>
<dbReference type="WBParaSite" id="ACAC_0000760201-mRNA-1">
    <property type="protein sequence ID" value="ACAC_0000760201-mRNA-1"/>
    <property type="gene ID" value="ACAC_0000760201"/>
</dbReference>
<keyword evidence="4" id="KW-1185">Reference proteome</keyword>
<comment type="similarity">
    <text evidence="1">Belongs to the bacterial ribosomal protein bS21 family.</text>
</comment>
<dbReference type="GO" id="GO:0005840">
    <property type="term" value="C:ribosome"/>
    <property type="evidence" value="ECO:0007669"/>
    <property type="project" value="UniProtKB-KW"/>
</dbReference>
<dbReference type="Proteomes" id="UP000035642">
    <property type="component" value="Unassembled WGS sequence"/>
</dbReference>
<evidence type="ECO:0000256" key="3">
    <source>
        <dbReference type="ARBA" id="ARBA00023274"/>
    </source>
</evidence>
<evidence type="ECO:0000313" key="4">
    <source>
        <dbReference type="Proteomes" id="UP000035642"/>
    </source>
</evidence>
<proteinExistence type="inferred from homology"/>
<reference evidence="5" key="2">
    <citation type="submission" date="2017-02" db="UniProtKB">
        <authorList>
            <consortium name="WormBaseParasite"/>
        </authorList>
    </citation>
    <scope>IDENTIFICATION</scope>
</reference>
<dbReference type="GO" id="GO:0006412">
    <property type="term" value="P:translation"/>
    <property type="evidence" value="ECO:0007669"/>
    <property type="project" value="InterPro"/>
</dbReference>
<evidence type="ECO:0000256" key="1">
    <source>
        <dbReference type="ARBA" id="ARBA00006640"/>
    </source>
</evidence>
<evidence type="ECO:0000313" key="5">
    <source>
        <dbReference type="WBParaSite" id="ACAC_0000760201-mRNA-1"/>
    </source>
</evidence>
<dbReference type="InterPro" id="IPR001911">
    <property type="entry name" value="Ribosomal_bS21"/>
</dbReference>
<dbReference type="STRING" id="6313.A0A0K0DB46"/>